<proteinExistence type="inferred from homology"/>
<feature type="domain" description="N-acetyltransferase" evidence="4">
    <location>
        <begin position="146"/>
        <end position="322"/>
    </location>
</feature>
<dbReference type="PANTHER" id="PTHR43792">
    <property type="entry name" value="GNAT FAMILY, PUTATIVE (AFU_ORTHOLOGUE AFUA_3G00765)-RELATED-RELATED"/>
    <property type="match status" value="1"/>
</dbReference>
<dbReference type="PROSITE" id="PS51186">
    <property type="entry name" value="GNAT"/>
    <property type="match status" value="1"/>
</dbReference>
<evidence type="ECO:0000313" key="7">
    <source>
        <dbReference type="EMBL" id="SFG86633.1"/>
    </source>
</evidence>
<name>A0A1I2VC25_9ACTN</name>
<dbReference type="InterPro" id="IPR051531">
    <property type="entry name" value="N-acetyltransferase"/>
</dbReference>
<feature type="domain" description="Nudix hydrolase" evidence="5">
    <location>
        <begin position="1"/>
        <end position="134"/>
    </location>
</feature>
<dbReference type="InterPro" id="IPR000086">
    <property type="entry name" value="NUDIX_hydrolase_dom"/>
</dbReference>
<dbReference type="Proteomes" id="UP000199052">
    <property type="component" value="Unassembled WGS sequence"/>
</dbReference>
<evidence type="ECO:0000313" key="6">
    <source>
        <dbReference type="EMBL" id="NYH84821.1"/>
    </source>
</evidence>
<reference evidence="6 9" key="2">
    <citation type="submission" date="2020-07" db="EMBL/GenBank/DDBJ databases">
        <title>Sequencing the genomes of 1000 actinobacteria strains.</title>
        <authorList>
            <person name="Klenk H.-P."/>
        </authorList>
    </citation>
    <scope>NUCLEOTIDE SEQUENCE [LARGE SCALE GENOMIC DNA]</scope>
    <source>
        <strain evidence="6 9">DSM 45117</strain>
    </source>
</reference>
<dbReference type="CDD" id="cd02883">
    <property type="entry name" value="NUDIX_Hydrolase"/>
    <property type="match status" value="1"/>
</dbReference>
<keyword evidence="7" id="KW-0808">Transferase</keyword>
<dbReference type="SUPFAM" id="SSF55811">
    <property type="entry name" value="Nudix"/>
    <property type="match status" value="1"/>
</dbReference>
<evidence type="ECO:0000313" key="9">
    <source>
        <dbReference type="Proteomes" id="UP000533017"/>
    </source>
</evidence>
<keyword evidence="2 3" id="KW-0378">Hydrolase</keyword>
<dbReference type="PRINTS" id="PR00502">
    <property type="entry name" value="NUDIXFAMILY"/>
</dbReference>
<dbReference type="SUPFAM" id="SSF55729">
    <property type="entry name" value="Acyl-CoA N-acyltransferases (Nat)"/>
    <property type="match status" value="1"/>
</dbReference>
<evidence type="ECO:0000256" key="2">
    <source>
        <dbReference type="ARBA" id="ARBA00022801"/>
    </source>
</evidence>
<evidence type="ECO:0000259" key="5">
    <source>
        <dbReference type="PROSITE" id="PS51462"/>
    </source>
</evidence>
<gene>
    <name evidence="6" type="ORF">FHR37_003672</name>
    <name evidence="7" type="ORF">SAMN05421678_109107</name>
</gene>
<reference evidence="7 8" key="1">
    <citation type="submission" date="2016-10" db="EMBL/GenBank/DDBJ databases">
        <authorList>
            <person name="de Groot N.N."/>
        </authorList>
    </citation>
    <scope>NUCLEOTIDE SEQUENCE [LARGE SCALE GENOMIC DNA]</scope>
    <source>
        <strain evidence="7 8">CPCC 202808</strain>
    </source>
</reference>
<dbReference type="Pfam" id="PF13302">
    <property type="entry name" value="Acetyltransf_3"/>
    <property type="match status" value="1"/>
</dbReference>
<dbReference type="OrthoDB" id="3533156at2"/>
<dbReference type="PANTHER" id="PTHR43792:SF1">
    <property type="entry name" value="N-ACETYLTRANSFERASE DOMAIN-CONTAINING PROTEIN"/>
    <property type="match status" value="1"/>
</dbReference>
<keyword evidence="9" id="KW-1185">Reference proteome</keyword>
<evidence type="ECO:0000259" key="4">
    <source>
        <dbReference type="PROSITE" id="PS51186"/>
    </source>
</evidence>
<dbReference type="InterPro" id="IPR020084">
    <property type="entry name" value="NUDIX_hydrolase_CS"/>
</dbReference>
<evidence type="ECO:0000313" key="8">
    <source>
        <dbReference type="Proteomes" id="UP000199052"/>
    </source>
</evidence>
<protein>
    <submittedName>
        <fullName evidence="7">Protein N-acetyltransferase, RimJ/RimL family</fullName>
    </submittedName>
    <submittedName>
        <fullName evidence="6">RimJ/RimL family protein N-acetyltransferase</fullName>
    </submittedName>
</protein>
<dbReference type="InterPro" id="IPR016181">
    <property type="entry name" value="Acyl_CoA_acyltransferase"/>
</dbReference>
<organism evidence="7 8">
    <name type="scientific">Actinopolymorpha cephalotaxi</name>
    <dbReference type="NCBI Taxonomy" id="504797"/>
    <lineage>
        <taxon>Bacteria</taxon>
        <taxon>Bacillati</taxon>
        <taxon>Actinomycetota</taxon>
        <taxon>Actinomycetes</taxon>
        <taxon>Propionibacteriales</taxon>
        <taxon>Actinopolymorphaceae</taxon>
        <taxon>Actinopolymorpha</taxon>
    </lineage>
</organism>
<evidence type="ECO:0000256" key="1">
    <source>
        <dbReference type="ARBA" id="ARBA00005582"/>
    </source>
</evidence>
<dbReference type="EMBL" id="JACBZA010000001">
    <property type="protein sequence ID" value="NYH84821.1"/>
    <property type="molecule type" value="Genomic_DNA"/>
</dbReference>
<comment type="similarity">
    <text evidence="1 3">Belongs to the Nudix hydrolase family.</text>
</comment>
<dbReference type="PROSITE" id="PS51462">
    <property type="entry name" value="NUDIX"/>
    <property type="match status" value="1"/>
</dbReference>
<dbReference type="GO" id="GO:0016747">
    <property type="term" value="F:acyltransferase activity, transferring groups other than amino-acyl groups"/>
    <property type="evidence" value="ECO:0007669"/>
    <property type="project" value="InterPro"/>
</dbReference>
<dbReference type="AlphaFoldDB" id="A0A1I2VC25"/>
<dbReference type="InterPro" id="IPR000182">
    <property type="entry name" value="GNAT_dom"/>
</dbReference>
<dbReference type="Gene3D" id="3.40.630.30">
    <property type="match status" value="1"/>
</dbReference>
<evidence type="ECO:0000256" key="3">
    <source>
        <dbReference type="RuleBase" id="RU003476"/>
    </source>
</evidence>
<dbReference type="Pfam" id="PF00293">
    <property type="entry name" value="NUDIX"/>
    <property type="match status" value="1"/>
</dbReference>
<sequence>MREPACVGALIRDSQHRVYAQRRSPDRRLLPGIWDVVGGHVEAGETPEQALAREVEEETGWRLRSVEAVVADWEWSHEGVVRRELDYLVEVDGDLTSPRLEEGKHDAYAWVGPADLDLMMVDRTDGDRRLRDVVAKAIRTRFTDRLRLEPVGPEHAEDLWTMHQDAAVAEWNGGRWTIEAARANAAEWGAAWERDGVHKWVAYARTDDGPAKRDELIGRGGLSRAVVDGTECLELGWNLRDRFRGQGYASEIGRAGMAFAFDQLGADEVVAFTERHNLRSRAVMERIGMGFVREFTSPGLVEGREGVHDDAVFALYAADRRTSRPTT</sequence>
<dbReference type="RefSeq" id="WP_092884228.1">
    <property type="nucleotide sequence ID" value="NZ_FOOI01000009.1"/>
</dbReference>
<dbReference type="Gene3D" id="3.90.79.10">
    <property type="entry name" value="Nucleoside Triphosphate Pyrophosphohydrolase"/>
    <property type="match status" value="1"/>
</dbReference>
<dbReference type="GO" id="GO:0016787">
    <property type="term" value="F:hydrolase activity"/>
    <property type="evidence" value="ECO:0007669"/>
    <property type="project" value="UniProtKB-KW"/>
</dbReference>
<dbReference type="InterPro" id="IPR020476">
    <property type="entry name" value="Nudix_hydrolase"/>
</dbReference>
<dbReference type="STRING" id="504797.SAMN05421678_109107"/>
<dbReference type="EMBL" id="FOOI01000009">
    <property type="protein sequence ID" value="SFG86633.1"/>
    <property type="molecule type" value="Genomic_DNA"/>
</dbReference>
<dbReference type="Proteomes" id="UP000533017">
    <property type="component" value="Unassembled WGS sequence"/>
</dbReference>
<dbReference type="PROSITE" id="PS00893">
    <property type="entry name" value="NUDIX_BOX"/>
    <property type="match status" value="1"/>
</dbReference>
<accession>A0A1I2VC25</accession>
<dbReference type="InterPro" id="IPR015797">
    <property type="entry name" value="NUDIX_hydrolase-like_dom_sf"/>
</dbReference>